<dbReference type="Gene3D" id="1.10.8.100">
    <property type="entry name" value="Ribosomal RNA adenine dimethylase-like, domain 2"/>
    <property type="match status" value="1"/>
</dbReference>
<dbReference type="InterPro" id="IPR020598">
    <property type="entry name" value="rRNA_Ade_methylase_Trfase_N"/>
</dbReference>
<dbReference type="InterPro" id="IPR001737">
    <property type="entry name" value="KsgA/Erm"/>
</dbReference>
<dbReference type="PROSITE" id="PS01131">
    <property type="entry name" value="RRNA_A_DIMETH"/>
    <property type="match status" value="1"/>
</dbReference>
<evidence type="ECO:0000256" key="6">
    <source>
        <dbReference type="ARBA" id="ARBA00022884"/>
    </source>
</evidence>
<dbReference type="Pfam" id="PF00398">
    <property type="entry name" value="RrnaAD"/>
    <property type="match status" value="1"/>
</dbReference>
<dbReference type="InterPro" id="IPR020596">
    <property type="entry name" value="rRNA_Ade_Mease_Trfase_CS"/>
</dbReference>
<keyword evidence="5 7" id="KW-0949">S-adenosyl-L-methionine</keyword>
<dbReference type="EMBL" id="JACHXZ010000001">
    <property type="protein sequence ID" value="MBB3167272.1"/>
    <property type="molecule type" value="Genomic_DNA"/>
</dbReference>
<evidence type="ECO:0000256" key="4">
    <source>
        <dbReference type="ARBA" id="ARBA00022679"/>
    </source>
</evidence>
<evidence type="ECO:0000313" key="10">
    <source>
        <dbReference type="EMBL" id="MBB3167272.1"/>
    </source>
</evidence>
<dbReference type="EC" id="2.1.1.182" evidence="7"/>
<keyword evidence="1 7" id="KW-0963">Cytoplasm</keyword>
<dbReference type="Gene3D" id="3.40.50.150">
    <property type="entry name" value="Vaccinia Virus protein VP39"/>
    <property type="match status" value="1"/>
</dbReference>
<keyword evidence="3 7" id="KW-0489">Methyltransferase</keyword>
<comment type="caution">
    <text evidence="10">The sequence shown here is derived from an EMBL/GenBank/DDBJ whole genome shotgun (WGS) entry which is preliminary data.</text>
</comment>
<evidence type="ECO:0000259" key="9">
    <source>
        <dbReference type="SMART" id="SM00650"/>
    </source>
</evidence>
<keyword evidence="2 7" id="KW-0698">rRNA processing</keyword>
<feature type="binding site" evidence="7 8">
    <location>
        <position position="108"/>
    </location>
    <ligand>
        <name>S-adenosyl-L-methionine</name>
        <dbReference type="ChEBI" id="CHEBI:59789"/>
    </ligand>
</feature>
<dbReference type="GO" id="GO:0052908">
    <property type="term" value="F:16S rRNA (adenine(1518)-N(6)/adenine(1519)-N(6))-dimethyltransferase activity"/>
    <property type="evidence" value="ECO:0007669"/>
    <property type="project" value="UniProtKB-EC"/>
</dbReference>
<dbReference type="RefSeq" id="WP_183907849.1">
    <property type="nucleotide sequence ID" value="NZ_JACHXZ010000001.1"/>
</dbReference>
<evidence type="ECO:0000256" key="7">
    <source>
        <dbReference type="HAMAP-Rule" id="MF_00607"/>
    </source>
</evidence>
<comment type="subcellular location">
    <subcellularLocation>
        <location evidence="7">Cytoplasm</location>
    </subcellularLocation>
</comment>
<evidence type="ECO:0000256" key="1">
    <source>
        <dbReference type="ARBA" id="ARBA00022490"/>
    </source>
</evidence>
<dbReference type="AlphaFoldDB" id="A0A839UHD1"/>
<keyword evidence="4 7" id="KW-0808">Transferase</keyword>
<evidence type="ECO:0000256" key="3">
    <source>
        <dbReference type="ARBA" id="ARBA00022603"/>
    </source>
</evidence>
<feature type="binding site" evidence="7 8">
    <location>
        <position position="42"/>
    </location>
    <ligand>
        <name>S-adenosyl-L-methionine</name>
        <dbReference type="ChEBI" id="CHEBI:59789"/>
    </ligand>
</feature>
<dbReference type="FunFam" id="1.10.8.100:FF:000001">
    <property type="entry name" value="Ribosomal RNA small subunit methyltransferase A"/>
    <property type="match status" value="1"/>
</dbReference>
<dbReference type="InterPro" id="IPR011530">
    <property type="entry name" value="rRNA_adenine_dimethylase"/>
</dbReference>
<evidence type="ECO:0000256" key="8">
    <source>
        <dbReference type="PROSITE-ProRule" id="PRU01026"/>
    </source>
</evidence>
<gene>
    <name evidence="7" type="primary">rsmA</name>
    <name evidence="7" type="synonym">ksgA</name>
    <name evidence="10" type="ORF">FHS30_000448</name>
</gene>
<feature type="binding site" evidence="7 8">
    <location>
        <position position="15"/>
    </location>
    <ligand>
        <name>S-adenosyl-L-methionine</name>
        <dbReference type="ChEBI" id="CHEBI:59789"/>
    </ligand>
</feature>
<dbReference type="Proteomes" id="UP000559987">
    <property type="component" value="Unassembled WGS sequence"/>
</dbReference>
<feature type="binding site" evidence="7 8">
    <location>
        <position position="63"/>
    </location>
    <ligand>
        <name>S-adenosyl-L-methionine</name>
        <dbReference type="ChEBI" id="CHEBI:59789"/>
    </ligand>
</feature>
<dbReference type="NCBIfam" id="TIGR00755">
    <property type="entry name" value="ksgA"/>
    <property type="match status" value="1"/>
</dbReference>
<evidence type="ECO:0000313" key="11">
    <source>
        <dbReference type="Proteomes" id="UP000559987"/>
    </source>
</evidence>
<dbReference type="GO" id="GO:0003723">
    <property type="term" value="F:RNA binding"/>
    <property type="evidence" value="ECO:0007669"/>
    <property type="project" value="UniProtKB-UniRule"/>
</dbReference>
<sequence>MTDFYHKARKRFGQNFLIDDGIIGRIARAVSASEHEQVVEIGPGKGAITELLLAGCPHLKVVELDRDLIPWLKVKFEQFPNFEVIAADALKVDFAALANGRPLRIVGNLPYNISTPLIFHLLSFVGQVQDMHFMLQKEVVQRMGAQPGNKVYGRLSIMVQYWCKVEYLFDVPPHCFSPAPKVDSAIVRLTPRAAPEVIADDHAVLQELVTAAFSQRRKTLRNTLKLLMDVADIDALDFDTSRRPETLSVAEFVGLANRLVALRAGGAD</sequence>
<name>A0A839UHD1_9GAMM</name>
<dbReference type="PROSITE" id="PS51689">
    <property type="entry name" value="SAM_RNA_A_N6_MT"/>
    <property type="match status" value="1"/>
</dbReference>
<reference evidence="10 11" key="1">
    <citation type="submission" date="2020-08" db="EMBL/GenBank/DDBJ databases">
        <title>Genomic Encyclopedia of Type Strains, Phase III (KMG-III): the genomes of soil and plant-associated and newly described type strains.</title>
        <authorList>
            <person name="Whitman W."/>
        </authorList>
    </citation>
    <scope>NUCLEOTIDE SEQUENCE [LARGE SCALE GENOMIC DNA]</scope>
    <source>
        <strain evidence="10 11">CECT 8571</strain>
    </source>
</reference>
<organism evidence="10 11">
    <name type="scientific">Simiduia aestuariiviva</name>
    <dbReference type="NCBI Taxonomy" id="1510459"/>
    <lineage>
        <taxon>Bacteria</taxon>
        <taxon>Pseudomonadati</taxon>
        <taxon>Pseudomonadota</taxon>
        <taxon>Gammaproteobacteria</taxon>
        <taxon>Cellvibrionales</taxon>
        <taxon>Cellvibrionaceae</taxon>
        <taxon>Simiduia</taxon>
    </lineage>
</organism>
<dbReference type="InterPro" id="IPR029063">
    <property type="entry name" value="SAM-dependent_MTases_sf"/>
</dbReference>
<protein>
    <recommendedName>
        <fullName evidence="7">Ribosomal RNA small subunit methyltransferase A</fullName>
        <ecNumber evidence="7">2.1.1.182</ecNumber>
    </recommendedName>
    <alternativeName>
        <fullName evidence="7">16S rRNA (adenine(1518)-N(6)/adenine(1519)-N(6))-dimethyltransferase</fullName>
    </alternativeName>
    <alternativeName>
        <fullName evidence="7">16S rRNA dimethyladenosine transferase</fullName>
    </alternativeName>
    <alternativeName>
        <fullName evidence="7">16S rRNA dimethylase</fullName>
    </alternativeName>
    <alternativeName>
        <fullName evidence="7">S-adenosylmethionine-6-N', N'-adenosyl(rRNA) dimethyltransferase</fullName>
    </alternativeName>
</protein>
<dbReference type="SUPFAM" id="SSF53335">
    <property type="entry name" value="S-adenosyl-L-methionine-dependent methyltransferases"/>
    <property type="match status" value="1"/>
</dbReference>
<proteinExistence type="inferred from homology"/>
<dbReference type="SMART" id="SM00650">
    <property type="entry name" value="rADc"/>
    <property type="match status" value="1"/>
</dbReference>
<comment type="catalytic activity">
    <reaction evidence="7">
        <text>adenosine(1518)/adenosine(1519) in 16S rRNA + 4 S-adenosyl-L-methionine = N(6)-dimethyladenosine(1518)/N(6)-dimethyladenosine(1519) in 16S rRNA + 4 S-adenosyl-L-homocysteine + 4 H(+)</text>
        <dbReference type="Rhea" id="RHEA:19609"/>
        <dbReference type="Rhea" id="RHEA-COMP:10232"/>
        <dbReference type="Rhea" id="RHEA-COMP:10233"/>
        <dbReference type="ChEBI" id="CHEBI:15378"/>
        <dbReference type="ChEBI" id="CHEBI:57856"/>
        <dbReference type="ChEBI" id="CHEBI:59789"/>
        <dbReference type="ChEBI" id="CHEBI:74411"/>
        <dbReference type="ChEBI" id="CHEBI:74493"/>
        <dbReference type="EC" id="2.1.1.182"/>
    </reaction>
</comment>
<comment type="function">
    <text evidence="7">Specifically dimethylates two adjacent adenosines (A1518 and A1519) in the loop of a conserved hairpin near the 3'-end of 16S rRNA in the 30S particle. May play a critical role in biogenesis of 30S subunits.</text>
</comment>
<dbReference type="HAMAP" id="MF_00607">
    <property type="entry name" value="16SrRNA_methyltr_A"/>
    <property type="match status" value="1"/>
</dbReference>
<feature type="domain" description="Ribosomal RNA adenine methylase transferase N-terminal" evidence="9">
    <location>
        <begin position="22"/>
        <end position="193"/>
    </location>
</feature>
<dbReference type="InterPro" id="IPR023165">
    <property type="entry name" value="rRNA_Ade_diMease-like_C"/>
</dbReference>
<dbReference type="GO" id="GO:0005829">
    <property type="term" value="C:cytosol"/>
    <property type="evidence" value="ECO:0007669"/>
    <property type="project" value="TreeGrafter"/>
</dbReference>
<keyword evidence="6 7" id="KW-0694">RNA-binding</keyword>
<comment type="similarity">
    <text evidence="7">Belongs to the class I-like SAM-binding methyltransferase superfamily. rRNA adenine N(6)-methyltransferase family. RsmA subfamily.</text>
</comment>
<dbReference type="PANTHER" id="PTHR11727:SF7">
    <property type="entry name" value="DIMETHYLADENOSINE TRANSFERASE-RELATED"/>
    <property type="match status" value="1"/>
</dbReference>
<accession>A0A839UHD1</accession>
<evidence type="ECO:0000256" key="2">
    <source>
        <dbReference type="ARBA" id="ARBA00022552"/>
    </source>
</evidence>
<feature type="binding site" evidence="7 8">
    <location>
        <position position="17"/>
    </location>
    <ligand>
        <name>S-adenosyl-L-methionine</name>
        <dbReference type="ChEBI" id="CHEBI:59789"/>
    </ligand>
</feature>
<feature type="binding site" evidence="7 8">
    <location>
        <position position="88"/>
    </location>
    <ligand>
        <name>S-adenosyl-L-methionine</name>
        <dbReference type="ChEBI" id="CHEBI:59789"/>
    </ligand>
</feature>
<keyword evidence="11" id="KW-1185">Reference proteome</keyword>
<evidence type="ECO:0000256" key="5">
    <source>
        <dbReference type="ARBA" id="ARBA00022691"/>
    </source>
</evidence>
<dbReference type="FunFam" id="3.40.50.150:FF:000023">
    <property type="entry name" value="Ribosomal RNA small subunit methyltransferase A"/>
    <property type="match status" value="1"/>
</dbReference>
<dbReference type="PANTHER" id="PTHR11727">
    <property type="entry name" value="DIMETHYLADENOSINE TRANSFERASE"/>
    <property type="match status" value="1"/>
</dbReference>